<keyword evidence="3" id="KW-0847">Vitamin C</keyword>
<proteinExistence type="predicted"/>
<keyword evidence="6" id="KW-0408">Iron</keyword>
<dbReference type="AlphaFoldDB" id="A0A1H4BGK5"/>
<keyword evidence="4" id="KW-0223">Dioxygenase</keyword>
<evidence type="ECO:0000259" key="7">
    <source>
        <dbReference type="PROSITE" id="PS51471"/>
    </source>
</evidence>
<keyword evidence="5" id="KW-0560">Oxidoreductase</keyword>
<dbReference type="PANTHER" id="PTHR12907:SF26">
    <property type="entry name" value="HIF PROLYL HYDROXYLASE, ISOFORM C"/>
    <property type="match status" value="1"/>
</dbReference>
<dbReference type="GO" id="GO:0008198">
    <property type="term" value="F:ferrous iron binding"/>
    <property type="evidence" value="ECO:0007669"/>
    <property type="project" value="TreeGrafter"/>
</dbReference>
<comment type="cofactor">
    <cofactor evidence="1">
        <name>L-ascorbate</name>
        <dbReference type="ChEBI" id="CHEBI:38290"/>
    </cofactor>
</comment>
<evidence type="ECO:0000313" key="9">
    <source>
        <dbReference type="Proteomes" id="UP000198820"/>
    </source>
</evidence>
<gene>
    <name evidence="8" type="ORF">SAMN05421540_10634</name>
</gene>
<dbReference type="Gene3D" id="2.60.120.620">
    <property type="entry name" value="q2cbj1_9rhob like domain"/>
    <property type="match status" value="1"/>
</dbReference>
<sequence length="226" mass="26919">MHAFQNNWLVKKMQERLISDDIFAGYNQTYETIIEDLQNKHFSVVDHFFPSHLIISLQKEILIKYQADDLKKAAIGNKTNEIIEKEIRGDFIQWINENNVNDIEKEYFDKINDFVTYLNRTCFMGILHKEFHYAVYPKGTFYQRHLDTFQNDQRRKLSMVLYLNDENWTIDNGGELVIYTKENKAETIIPLPGRLVIFESQLLEHEVKPVLKNEKRLSITGWLKTR</sequence>
<dbReference type="STRING" id="908615.SAMN05421540_10634"/>
<keyword evidence="9" id="KW-1185">Reference proteome</keyword>
<keyword evidence="2" id="KW-0479">Metal-binding</keyword>
<reference evidence="8" key="1">
    <citation type="submission" date="2016-10" db="EMBL/GenBank/DDBJ databases">
        <authorList>
            <person name="de Groot N.N."/>
        </authorList>
    </citation>
    <scope>NUCLEOTIDE SEQUENCE [LARGE SCALE GENOMIC DNA]</scope>
    <source>
        <strain evidence="8">DSM 23581</strain>
    </source>
</reference>
<dbReference type="GO" id="GO:0031418">
    <property type="term" value="F:L-ascorbic acid binding"/>
    <property type="evidence" value="ECO:0007669"/>
    <property type="project" value="UniProtKB-KW"/>
</dbReference>
<protein>
    <submittedName>
        <fullName evidence="8">SM-20-related protein</fullName>
    </submittedName>
</protein>
<evidence type="ECO:0000256" key="5">
    <source>
        <dbReference type="ARBA" id="ARBA00023002"/>
    </source>
</evidence>
<dbReference type="InterPro" id="IPR051559">
    <property type="entry name" value="HIF_prolyl_hydroxylases"/>
</dbReference>
<accession>A0A1H4BGK5</accession>
<dbReference type="InterPro" id="IPR044862">
    <property type="entry name" value="Pro_4_hyd_alph_FE2OG_OXY"/>
</dbReference>
<dbReference type="InterPro" id="IPR006620">
    <property type="entry name" value="Pro_4_hyd_alph"/>
</dbReference>
<dbReference type="PANTHER" id="PTHR12907">
    <property type="entry name" value="EGL NINE HOMOLOG-RELATED"/>
    <property type="match status" value="1"/>
</dbReference>
<organism evidence="8 9">
    <name type="scientific">Psychroflexus halocasei</name>
    <dbReference type="NCBI Taxonomy" id="908615"/>
    <lineage>
        <taxon>Bacteria</taxon>
        <taxon>Pseudomonadati</taxon>
        <taxon>Bacteroidota</taxon>
        <taxon>Flavobacteriia</taxon>
        <taxon>Flavobacteriales</taxon>
        <taxon>Flavobacteriaceae</taxon>
        <taxon>Psychroflexus</taxon>
    </lineage>
</organism>
<dbReference type="GO" id="GO:0071456">
    <property type="term" value="P:cellular response to hypoxia"/>
    <property type="evidence" value="ECO:0007669"/>
    <property type="project" value="TreeGrafter"/>
</dbReference>
<dbReference type="SMART" id="SM00702">
    <property type="entry name" value="P4Hc"/>
    <property type="match status" value="1"/>
</dbReference>
<evidence type="ECO:0000256" key="3">
    <source>
        <dbReference type="ARBA" id="ARBA00022896"/>
    </source>
</evidence>
<evidence type="ECO:0000256" key="4">
    <source>
        <dbReference type="ARBA" id="ARBA00022964"/>
    </source>
</evidence>
<evidence type="ECO:0000256" key="6">
    <source>
        <dbReference type="ARBA" id="ARBA00023004"/>
    </source>
</evidence>
<dbReference type="PROSITE" id="PS51471">
    <property type="entry name" value="FE2OG_OXY"/>
    <property type="match status" value="1"/>
</dbReference>
<evidence type="ECO:0000256" key="1">
    <source>
        <dbReference type="ARBA" id="ARBA00001961"/>
    </source>
</evidence>
<dbReference type="InterPro" id="IPR005123">
    <property type="entry name" value="Oxoglu/Fe-dep_dioxygenase_dom"/>
</dbReference>
<evidence type="ECO:0000313" key="8">
    <source>
        <dbReference type="EMBL" id="SEA47250.1"/>
    </source>
</evidence>
<dbReference type="GO" id="GO:0031543">
    <property type="term" value="F:peptidyl-proline dioxygenase activity"/>
    <property type="evidence" value="ECO:0007669"/>
    <property type="project" value="TreeGrafter"/>
</dbReference>
<dbReference type="EMBL" id="FNQF01000006">
    <property type="protein sequence ID" value="SEA47250.1"/>
    <property type="molecule type" value="Genomic_DNA"/>
</dbReference>
<dbReference type="Pfam" id="PF13640">
    <property type="entry name" value="2OG-FeII_Oxy_3"/>
    <property type="match status" value="1"/>
</dbReference>
<feature type="domain" description="Fe2OG dioxygenase" evidence="7">
    <location>
        <begin position="122"/>
        <end position="225"/>
    </location>
</feature>
<dbReference type="Proteomes" id="UP000198820">
    <property type="component" value="Unassembled WGS sequence"/>
</dbReference>
<evidence type="ECO:0000256" key="2">
    <source>
        <dbReference type="ARBA" id="ARBA00022723"/>
    </source>
</evidence>
<name>A0A1H4BGK5_9FLAO</name>